<dbReference type="RefSeq" id="WP_191197431.1">
    <property type="nucleotide sequence ID" value="NZ_BAAAPA010000002.1"/>
</dbReference>
<gene>
    <name evidence="1" type="ORF">IEZ25_00370</name>
</gene>
<organism evidence="1 2">
    <name type="scientific">Nocardioides hwasunensis</name>
    <dbReference type="NCBI Taxonomy" id="397258"/>
    <lineage>
        <taxon>Bacteria</taxon>
        <taxon>Bacillati</taxon>
        <taxon>Actinomycetota</taxon>
        <taxon>Actinomycetes</taxon>
        <taxon>Propionibacteriales</taxon>
        <taxon>Nocardioidaceae</taxon>
        <taxon>Nocardioides</taxon>
    </lineage>
</organism>
<protein>
    <submittedName>
        <fullName evidence="1">Uncharacterized protein</fullName>
    </submittedName>
</protein>
<accession>A0ABR8MB11</accession>
<name>A0ABR8MB11_9ACTN</name>
<proteinExistence type="predicted"/>
<sequence>MAVYRGRTRADLPPGRGIVTVLDDEGTVIAGPKPCRTVRARYDVAASTLVASAPTSCIGSPRWVQVAAGANRIRVTPQPDGSANLASWADDAFWGGLSITSMGRSPKVRRG</sequence>
<keyword evidence="2" id="KW-1185">Reference proteome</keyword>
<reference evidence="1 2" key="1">
    <citation type="submission" date="2020-09" db="EMBL/GenBank/DDBJ databases">
        <title>novel species in genus Nocardioides.</title>
        <authorList>
            <person name="Zhang G."/>
        </authorList>
    </citation>
    <scope>NUCLEOTIDE SEQUENCE [LARGE SCALE GENOMIC DNA]</scope>
    <source>
        <strain evidence="1 2">19197</strain>
    </source>
</reference>
<dbReference type="EMBL" id="JACXYY010000001">
    <property type="protein sequence ID" value="MBD3913053.1"/>
    <property type="molecule type" value="Genomic_DNA"/>
</dbReference>
<evidence type="ECO:0000313" key="2">
    <source>
        <dbReference type="Proteomes" id="UP000649289"/>
    </source>
</evidence>
<dbReference type="Proteomes" id="UP000649289">
    <property type="component" value="Unassembled WGS sequence"/>
</dbReference>
<comment type="caution">
    <text evidence="1">The sequence shown here is derived from an EMBL/GenBank/DDBJ whole genome shotgun (WGS) entry which is preliminary data.</text>
</comment>
<evidence type="ECO:0000313" key="1">
    <source>
        <dbReference type="EMBL" id="MBD3913053.1"/>
    </source>
</evidence>